<dbReference type="EMBL" id="JAIWJX010000002">
    <property type="protein sequence ID" value="MCK6258887.1"/>
    <property type="molecule type" value="Genomic_DNA"/>
</dbReference>
<gene>
    <name evidence="3" type="primary">larA</name>
    <name evidence="3" type="ORF">LCY76_20155</name>
</gene>
<dbReference type="InterPro" id="IPR047926">
    <property type="entry name" value="Ni_dep_LarA"/>
</dbReference>
<dbReference type="GO" id="GO:0050043">
    <property type="term" value="F:lactate racemase activity"/>
    <property type="evidence" value="ECO:0007669"/>
    <property type="project" value="InterPro"/>
</dbReference>
<dbReference type="InterPro" id="IPR048520">
    <property type="entry name" value="LarA_C"/>
</dbReference>
<feature type="domain" description="LarA-like N-terminal" evidence="1">
    <location>
        <begin position="7"/>
        <end position="207"/>
    </location>
</feature>
<dbReference type="Proteomes" id="UP001139011">
    <property type="component" value="Unassembled WGS sequence"/>
</dbReference>
<organism evidence="3 4">
    <name type="scientific">Fictibacillus marinisediminis</name>
    <dbReference type="NCBI Taxonomy" id="2878389"/>
    <lineage>
        <taxon>Bacteria</taxon>
        <taxon>Bacillati</taxon>
        <taxon>Bacillota</taxon>
        <taxon>Bacilli</taxon>
        <taxon>Bacillales</taxon>
        <taxon>Fictibacillaceae</taxon>
        <taxon>Fictibacillus</taxon>
    </lineage>
</organism>
<evidence type="ECO:0000313" key="4">
    <source>
        <dbReference type="Proteomes" id="UP001139011"/>
    </source>
</evidence>
<proteinExistence type="predicted"/>
<keyword evidence="4" id="KW-1185">Reference proteome</keyword>
<dbReference type="InterPro" id="IPR048068">
    <property type="entry name" value="LarA-like"/>
</dbReference>
<feature type="domain" description="Lactate racemase C-terminal" evidence="2">
    <location>
        <begin position="271"/>
        <end position="411"/>
    </location>
</feature>
<name>A0A9X1XDK0_9BACL</name>
<dbReference type="Pfam" id="PF09861">
    <property type="entry name" value="Lar_N"/>
    <property type="match status" value="1"/>
</dbReference>
<dbReference type="Pfam" id="PF21113">
    <property type="entry name" value="LarA_C"/>
    <property type="match status" value="1"/>
</dbReference>
<sequence length="428" mass="48087">MESTLLYGKEGLTLHLPDSAFIVEPNNLPGLENDEQALMEALRHPIGTPPLKEMVKASDKVAIVISDITRPTPNDKLVPLLIRELEHVPLENFVIINGTGTHRDQTREEFVQMLGEWVVDNVRIINNQCHDKDSLVNLGRSQFGCDVYLNKEYAEADFRIVTGFIEPHFFAGFSGGPKGIMPGIAGIETIMTFHNARMIGDPRSTWGNMEDNPVQEMTREINRMCKPHFMLNVTLNREKEITNVFAGELYEAHDQGCAFAKEHAMIQCEERFDVVITSNSGYPLDQNLYQAVKGMSAAHKIVKEGGTIIIASECSDGLPDHGNYSKIFQFAQTPQALLDLINDPEFKMFDQWQVQKQAVTQVWADVYVYSKLSDEQVKGAILKPTHDIEETLEELKEKYGQDMTVAVLPLGPLTIPYVEERRDPIAAG</sequence>
<comment type="caution">
    <text evidence="3">The sequence shown here is derived from an EMBL/GenBank/DDBJ whole genome shotgun (WGS) entry which is preliminary data.</text>
</comment>
<dbReference type="PANTHER" id="PTHR33171">
    <property type="entry name" value="LAR_N DOMAIN-CONTAINING PROTEIN"/>
    <property type="match status" value="1"/>
</dbReference>
<evidence type="ECO:0000259" key="1">
    <source>
        <dbReference type="Pfam" id="PF09861"/>
    </source>
</evidence>
<protein>
    <submittedName>
        <fullName evidence="3">Nickel-dependent lactate racemase</fullName>
    </submittedName>
</protein>
<evidence type="ECO:0000259" key="2">
    <source>
        <dbReference type="Pfam" id="PF21113"/>
    </source>
</evidence>
<accession>A0A9X1XDK0</accession>
<dbReference type="Gene3D" id="3.90.226.30">
    <property type="match status" value="1"/>
</dbReference>
<dbReference type="NCBIfam" id="NF033504">
    <property type="entry name" value="Ni_dep_LarA"/>
    <property type="match status" value="1"/>
</dbReference>
<evidence type="ECO:0000313" key="3">
    <source>
        <dbReference type="EMBL" id="MCK6258887.1"/>
    </source>
</evidence>
<dbReference type="InterPro" id="IPR018657">
    <property type="entry name" value="LarA-like_N"/>
</dbReference>
<reference evidence="3" key="1">
    <citation type="submission" date="2021-09" db="EMBL/GenBank/DDBJ databases">
        <title>Genome analysis of Fictibacillus sp. KIGAM418 isolated from marine sediment.</title>
        <authorList>
            <person name="Seo M.-J."/>
            <person name="Cho E.-S."/>
            <person name="Hwang C.Y."/>
        </authorList>
    </citation>
    <scope>NUCLEOTIDE SEQUENCE</scope>
    <source>
        <strain evidence="3">KIGAM418</strain>
    </source>
</reference>
<dbReference type="RefSeq" id="WP_248254120.1">
    <property type="nucleotide sequence ID" value="NZ_JAIWJX010000002.1"/>
</dbReference>
<dbReference type="PANTHER" id="PTHR33171:SF17">
    <property type="entry name" value="LARA-LIKE N-TERMINAL DOMAIN-CONTAINING PROTEIN"/>
    <property type="match status" value="1"/>
</dbReference>
<dbReference type="InterPro" id="IPR043166">
    <property type="entry name" value="LarA-like_C"/>
</dbReference>
<dbReference type="AlphaFoldDB" id="A0A9X1XDK0"/>
<dbReference type="Gene3D" id="3.40.50.11440">
    <property type="match status" value="1"/>
</dbReference>